<dbReference type="WBParaSite" id="Pan_g3435.t1">
    <property type="protein sequence ID" value="Pan_g3435.t1"/>
    <property type="gene ID" value="Pan_g3435"/>
</dbReference>
<feature type="region of interest" description="Disordered" evidence="1">
    <location>
        <begin position="185"/>
        <end position="204"/>
    </location>
</feature>
<evidence type="ECO:0000313" key="2">
    <source>
        <dbReference type="Proteomes" id="UP000492821"/>
    </source>
</evidence>
<reference evidence="2" key="1">
    <citation type="journal article" date="2013" name="Genetics">
        <title>The draft genome and transcriptome of Panagrellus redivivus are shaped by the harsh demands of a free-living lifestyle.</title>
        <authorList>
            <person name="Srinivasan J."/>
            <person name="Dillman A.R."/>
            <person name="Macchietto M.G."/>
            <person name="Heikkinen L."/>
            <person name="Lakso M."/>
            <person name="Fracchia K.M."/>
            <person name="Antoshechkin I."/>
            <person name="Mortazavi A."/>
            <person name="Wong G."/>
            <person name="Sternberg P.W."/>
        </authorList>
    </citation>
    <scope>NUCLEOTIDE SEQUENCE [LARGE SCALE GENOMIC DNA]</scope>
    <source>
        <strain evidence="2">MT8872</strain>
    </source>
</reference>
<dbReference type="Proteomes" id="UP000492821">
    <property type="component" value="Unassembled WGS sequence"/>
</dbReference>
<sequence>MGRKASYYRNLAALKWAKRRAEQAANPPPPPAPPTVTNPSDESTPAKATVVKQRKPAEPKPMKVVDPVKSELGRIAVKKRYDKAMAKKQRGVQCAKKTQEKIRQKKLAAEEARKMLEESAKPVEKPQKPTAQTPKPRKPSAARITDPAKMSERTLSRRKAELKKLVTAIFPGAKVILPSGQVITTTVPTTTPTQATSSSEPSDSLLIRHTSALSGPVGFESSAPGNGNTNYESG</sequence>
<feature type="region of interest" description="Disordered" evidence="1">
    <location>
        <begin position="18"/>
        <end position="66"/>
    </location>
</feature>
<reference evidence="3" key="2">
    <citation type="submission" date="2020-10" db="UniProtKB">
        <authorList>
            <consortium name="WormBaseParasite"/>
        </authorList>
    </citation>
    <scope>IDENTIFICATION</scope>
</reference>
<feature type="compositionally biased region" description="Pro residues" evidence="1">
    <location>
        <begin position="26"/>
        <end position="36"/>
    </location>
</feature>
<evidence type="ECO:0000256" key="1">
    <source>
        <dbReference type="SAM" id="MobiDB-lite"/>
    </source>
</evidence>
<proteinExistence type="predicted"/>
<organism evidence="2 3">
    <name type="scientific">Panagrellus redivivus</name>
    <name type="common">Microworm</name>
    <dbReference type="NCBI Taxonomy" id="6233"/>
    <lineage>
        <taxon>Eukaryota</taxon>
        <taxon>Metazoa</taxon>
        <taxon>Ecdysozoa</taxon>
        <taxon>Nematoda</taxon>
        <taxon>Chromadorea</taxon>
        <taxon>Rhabditida</taxon>
        <taxon>Tylenchina</taxon>
        <taxon>Panagrolaimomorpha</taxon>
        <taxon>Panagrolaimoidea</taxon>
        <taxon>Panagrolaimidae</taxon>
        <taxon>Panagrellus</taxon>
    </lineage>
</organism>
<feature type="compositionally biased region" description="Basic and acidic residues" evidence="1">
    <location>
        <begin position="55"/>
        <end position="66"/>
    </location>
</feature>
<feature type="compositionally biased region" description="Low complexity" evidence="1">
    <location>
        <begin position="185"/>
        <end position="202"/>
    </location>
</feature>
<feature type="region of interest" description="Disordered" evidence="1">
    <location>
        <begin position="209"/>
        <end position="234"/>
    </location>
</feature>
<protein>
    <submittedName>
        <fullName evidence="3">60S ribosomal protein L7</fullName>
    </submittedName>
</protein>
<keyword evidence="2" id="KW-1185">Reference proteome</keyword>
<accession>A0A7E4VVZ5</accession>
<feature type="region of interest" description="Disordered" evidence="1">
    <location>
        <begin position="84"/>
        <end position="156"/>
    </location>
</feature>
<dbReference type="AlphaFoldDB" id="A0A7E4VVZ5"/>
<evidence type="ECO:0000313" key="3">
    <source>
        <dbReference type="WBParaSite" id="Pan_g3435.t1"/>
    </source>
</evidence>
<name>A0A7E4VVZ5_PANRE</name>
<feature type="compositionally biased region" description="Basic and acidic residues" evidence="1">
    <location>
        <begin position="97"/>
        <end position="127"/>
    </location>
</feature>
<feature type="compositionally biased region" description="Polar residues" evidence="1">
    <location>
        <begin position="223"/>
        <end position="234"/>
    </location>
</feature>